<keyword evidence="2" id="KW-0001">2Fe-2S</keyword>
<dbReference type="AlphaFoldDB" id="A0A261TB48"/>
<sequence>MASPRYRDNPDAVRALVRETEVHKDLFTSPELFDLEMEHLYAATWVYVGHESQVPNNGDYITTTVGAQPVVMVRHTDKSVRVLYNRCPHKGTMVAGDACGNTGKFFRCPYHAWTFKTDGSLLSIPLKKGYDPEVLSSCEASSGMAAVGAVENYRGFIFCRLNAQGQDFAAFFGESLSTLDNMVDRSPEGRLEVAGGVFRYVHRCNWKMLVDNQTDTCHPMVAHESSAGTAVRVWEAAPEGTPKPMAVELFAPFISPYEFFENMGIRVWENGHGHTGVSDSIHASYSTIPGYWDAMVKAYGEDRAHAILGEVRHNTVYFPNIMVKGPIQTLRIFKPLAADRTLVESWTFRLVGAPDLLLERTLMYNRLINAPTSVVGHDDLEMYERAQQGLAARSHDWVNVARLWQADEQSQRNVVTNGTNEWQMRNQYRAWARYLTDSMEARA</sequence>
<dbReference type="GO" id="GO:0051537">
    <property type="term" value="F:2 iron, 2 sulfur cluster binding"/>
    <property type="evidence" value="ECO:0007669"/>
    <property type="project" value="UniProtKB-KW"/>
</dbReference>
<dbReference type="CDD" id="cd08879">
    <property type="entry name" value="RHO_alpha_C_AntDO-like"/>
    <property type="match status" value="1"/>
</dbReference>
<evidence type="ECO:0000256" key="4">
    <source>
        <dbReference type="ARBA" id="ARBA00023002"/>
    </source>
</evidence>
<evidence type="ECO:0000256" key="2">
    <source>
        <dbReference type="ARBA" id="ARBA00022714"/>
    </source>
</evidence>
<dbReference type="Pfam" id="PF00848">
    <property type="entry name" value="Ring_hydroxyl_A"/>
    <property type="match status" value="1"/>
</dbReference>
<dbReference type="InterPro" id="IPR015879">
    <property type="entry name" value="Ring_hydroxy_dOase_asu_C_dom"/>
</dbReference>
<evidence type="ECO:0000313" key="8">
    <source>
        <dbReference type="EMBL" id="OZI46858.1"/>
    </source>
</evidence>
<dbReference type="PROSITE" id="PS51296">
    <property type="entry name" value="RIESKE"/>
    <property type="match status" value="1"/>
</dbReference>
<dbReference type="SUPFAM" id="SSF55961">
    <property type="entry name" value="Bet v1-like"/>
    <property type="match status" value="1"/>
</dbReference>
<feature type="domain" description="Rieske" evidence="7">
    <location>
        <begin position="46"/>
        <end position="125"/>
    </location>
</feature>
<comment type="similarity">
    <text evidence="1">Belongs to the bacterial ring-hydroxylating dioxygenase alpha subunit family.</text>
</comment>
<dbReference type="InterPro" id="IPR001663">
    <property type="entry name" value="Rng_hydr_dOase-A"/>
</dbReference>
<reference evidence="8 9" key="1">
    <citation type="submission" date="2017-05" db="EMBL/GenBank/DDBJ databases">
        <title>Complete and WGS of Bordetella genogroups.</title>
        <authorList>
            <person name="Spilker T."/>
            <person name="LiPuma J."/>
        </authorList>
    </citation>
    <scope>NUCLEOTIDE SEQUENCE [LARGE SCALE GENOMIC DNA]</scope>
    <source>
        <strain evidence="8 9">AU10456</strain>
    </source>
</reference>
<dbReference type="PANTHER" id="PTHR43756:SF1">
    <property type="entry name" value="3-PHENYLPROPIONATE_CINNAMIC ACID DIOXYGENASE SUBUNIT ALPHA"/>
    <property type="match status" value="1"/>
</dbReference>
<organism evidence="8 9">
    <name type="scientific">Bordetella genomosp. 5</name>
    <dbReference type="NCBI Taxonomy" id="1395608"/>
    <lineage>
        <taxon>Bacteria</taxon>
        <taxon>Pseudomonadati</taxon>
        <taxon>Pseudomonadota</taxon>
        <taxon>Betaproteobacteria</taxon>
        <taxon>Burkholderiales</taxon>
        <taxon>Alcaligenaceae</taxon>
        <taxon>Bordetella</taxon>
    </lineage>
</organism>
<comment type="caution">
    <text evidence="8">The sequence shown here is derived from an EMBL/GenBank/DDBJ whole genome shotgun (WGS) entry which is preliminary data.</text>
</comment>
<keyword evidence="4" id="KW-0560">Oxidoreductase</keyword>
<dbReference type="EMBL" id="NEVP01000011">
    <property type="protein sequence ID" value="OZI46858.1"/>
    <property type="molecule type" value="Genomic_DNA"/>
</dbReference>
<dbReference type="Gene3D" id="2.102.10.10">
    <property type="entry name" value="Rieske [2Fe-2S] iron-sulphur domain"/>
    <property type="match status" value="1"/>
</dbReference>
<evidence type="ECO:0000256" key="6">
    <source>
        <dbReference type="ARBA" id="ARBA00023014"/>
    </source>
</evidence>
<dbReference type="PANTHER" id="PTHR43756">
    <property type="entry name" value="CHOLINE MONOOXYGENASE, CHLOROPLASTIC"/>
    <property type="match status" value="1"/>
</dbReference>
<evidence type="ECO:0000256" key="3">
    <source>
        <dbReference type="ARBA" id="ARBA00022723"/>
    </source>
</evidence>
<dbReference type="SUPFAM" id="SSF50022">
    <property type="entry name" value="ISP domain"/>
    <property type="match status" value="1"/>
</dbReference>
<dbReference type="GO" id="GO:0005506">
    <property type="term" value="F:iron ion binding"/>
    <property type="evidence" value="ECO:0007669"/>
    <property type="project" value="InterPro"/>
</dbReference>
<dbReference type="Gene3D" id="3.90.380.10">
    <property type="entry name" value="Naphthalene 1,2-dioxygenase Alpha Subunit, Chain A, domain 1"/>
    <property type="match status" value="1"/>
</dbReference>
<keyword evidence="6" id="KW-0411">Iron-sulfur</keyword>
<name>A0A261TB48_9BORD</name>
<dbReference type="Proteomes" id="UP000216913">
    <property type="component" value="Unassembled WGS sequence"/>
</dbReference>
<gene>
    <name evidence="8" type="ORF">CAL25_19485</name>
</gene>
<dbReference type="InterPro" id="IPR036922">
    <property type="entry name" value="Rieske_2Fe-2S_sf"/>
</dbReference>
<keyword evidence="5" id="KW-0408">Iron</keyword>
<evidence type="ECO:0000256" key="5">
    <source>
        <dbReference type="ARBA" id="ARBA00023004"/>
    </source>
</evidence>
<keyword evidence="9" id="KW-1185">Reference proteome</keyword>
<proteinExistence type="inferred from homology"/>
<dbReference type="OrthoDB" id="9790995at2"/>
<evidence type="ECO:0000256" key="1">
    <source>
        <dbReference type="ARBA" id="ARBA00008751"/>
    </source>
</evidence>
<keyword evidence="3" id="KW-0479">Metal-binding</keyword>
<dbReference type="PRINTS" id="PR00090">
    <property type="entry name" value="RNGDIOXGNASE"/>
</dbReference>
<evidence type="ECO:0000313" key="9">
    <source>
        <dbReference type="Proteomes" id="UP000216913"/>
    </source>
</evidence>
<dbReference type="InterPro" id="IPR017941">
    <property type="entry name" value="Rieske_2Fe-2S"/>
</dbReference>
<protein>
    <submittedName>
        <fullName evidence="8">Oxidoreductase</fullName>
    </submittedName>
</protein>
<evidence type="ECO:0000259" key="7">
    <source>
        <dbReference type="PROSITE" id="PS51296"/>
    </source>
</evidence>
<dbReference type="GO" id="GO:0016491">
    <property type="term" value="F:oxidoreductase activity"/>
    <property type="evidence" value="ECO:0007669"/>
    <property type="project" value="UniProtKB-KW"/>
</dbReference>
<dbReference type="Pfam" id="PF00355">
    <property type="entry name" value="Rieske"/>
    <property type="match status" value="1"/>
</dbReference>
<dbReference type="RefSeq" id="WP_094802914.1">
    <property type="nucleotide sequence ID" value="NZ_NEVP01000011.1"/>
</dbReference>
<accession>A0A261TB48</accession>